<evidence type="ECO:0000256" key="2">
    <source>
        <dbReference type="ARBA" id="ARBA00022448"/>
    </source>
</evidence>
<dbReference type="InterPro" id="IPR012910">
    <property type="entry name" value="Plug_dom"/>
</dbReference>
<dbReference type="InterPro" id="IPR036942">
    <property type="entry name" value="Beta-barrel_TonB_sf"/>
</dbReference>
<keyword evidence="3 10" id="KW-1134">Transmembrane beta strand</keyword>
<dbReference type="Proteomes" id="UP001207337">
    <property type="component" value="Unassembled WGS sequence"/>
</dbReference>
<keyword evidence="4 10" id="KW-0812">Transmembrane</keyword>
<proteinExistence type="inferred from homology"/>
<evidence type="ECO:0000256" key="7">
    <source>
        <dbReference type="ARBA" id="ARBA00023136"/>
    </source>
</evidence>
<dbReference type="Pfam" id="PF07715">
    <property type="entry name" value="Plug"/>
    <property type="match status" value="1"/>
</dbReference>
<dbReference type="PANTHER" id="PTHR30069:SF29">
    <property type="entry name" value="HEMOGLOBIN AND HEMOGLOBIN-HAPTOGLOBIN-BINDING PROTEIN 1-RELATED"/>
    <property type="match status" value="1"/>
</dbReference>
<dbReference type="Gene3D" id="2.60.40.1120">
    <property type="entry name" value="Carboxypeptidase-like, regulatory domain"/>
    <property type="match status" value="1"/>
</dbReference>
<keyword evidence="5" id="KW-0732">Signal</keyword>
<reference evidence="14 15" key="1">
    <citation type="submission" date="2021-11" db="EMBL/GenBank/DDBJ databases">
        <title>Aliifidinibius sp. nov., a new bacterium isolated from saline soil.</title>
        <authorList>
            <person name="Galisteo C."/>
            <person name="De La Haba R."/>
            <person name="Sanchez-Porro C."/>
            <person name="Ventosa A."/>
        </authorList>
    </citation>
    <scope>NUCLEOTIDE SEQUENCE [LARGE SCALE GENOMIC DNA]</scope>
    <source>
        <strain evidence="14 15">KACC 190600</strain>
    </source>
</reference>
<sequence length="786" mass="88953">MSFEKKVSLLSLIIVLVGMSGLFAQSKEGKITGHVQDIEGEPLVGITVQIKSINKGDATNQEGYFELDGLTPGEYTLTISAIGYISQDRKVVLREGEKRSIQITLHENTLIMDEVMVQGKSQTKIKREEAFSIASISTKSLENTSYNVDEVLQTNPGIHIRKEGGLGSKFNLSLNGLSGRQVRFFIDGMPIENYGSTFGINNIPVNLIERVEVYKGVVPVYLGGDALGGAVNLVTEQSPQHYIDASYTVGSFNTHKLALDGQYVHPSSGFVLKTNGFYNYSDNNYTIDVRIPDPETGTYGEEQEVERFHDAYESRMIKVETGFRGLSFADEIMVGLSLADNYDEVQHGVSMDRVFGRVHTTSNTKLGSLTYRKNLQNLSIKVFASYLNGNSGVVDTSAVSYNWLGEFDRKNNQNIAESSWDQTLFEYNDEAFQNNLNLRYQLNDTHEAVLNYTQSYINREGHDPVSTNPVAFADPNTLNKKVLSGSYKLSLFDDVWNTTVFSKLYFFNSSVIDVDWDGERSEINSNIFKPGYGVATTYHPFEGLQVKSSFEKTYRFPDGYEVFGDGLLLLSNPQLSPENSNNFNLGIQFDRLMGNHRLMAETNYFLRDAENLIRIEATGLTSQYINQRKVISSGIEAGVRYEYKRLFFGDMNITYQNILNNSKYEDGRTSHVYRDRIPNIPYLMSSQGAGLKFDALFVPDDKLSLTWRGNFVEEYYLKWPSLGSDDSKHVIPRQYVQDLQLGYSLENGRYNINLEFSNITDAKAYDHFRLQKPGRAFQVKFRYLFN</sequence>
<evidence type="ECO:0000256" key="8">
    <source>
        <dbReference type="ARBA" id="ARBA00023170"/>
    </source>
</evidence>
<evidence type="ECO:0000256" key="11">
    <source>
        <dbReference type="RuleBase" id="RU003357"/>
    </source>
</evidence>
<dbReference type="RefSeq" id="WP_265790332.1">
    <property type="nucleotide sequence ID" value="NZ_BAABRS010000003.1"/>
</dbReference>
<comment type="subcellular location">
    <subcellularLocation>
        <location evidence="1 10">Cell outer membrane</location>
        <topology evidence="1 10">Multi-pass membrane protein</topology>
    </subcellularLocation>
</comment>
<keyword evidence="7 10" id="KW-0472">Membrane</keyword>
<evidence type="ECO:0000256" key="6">
    <source>
        <dbReference type="ARBA" id="ARBA00023077"/>
    </source>
</evidence>
<dbReference type="InterPro" id="IPR039426">
    <property type="entry name" value="TonB-dep_rcpt-like"/>
</dbReference>
<dbReference type="Gene3D" id="2.40.170.20">
    <property type="entry name" value="TonB-dependent receptor, beta-barrel domain"/>
    <property type="match status" value="1"/>
</dbReference>
<dbReference type="InterPro" id="IPR037066">
    <property type="entry name" value="Plug_dom_sf"/>
</dbReference>
<feature type="domain" description="TonB-dependent receptor-like beta-barrel" evidence="12">
    <location>
        <begin position="353"/>
        <end position="758"/>
    </location>
</feature>
<dbReference type="SUPFAM" id="SSF56935">
    <property type="entry name" value="Porins"/>
    <property type="match status" value="1"/>
</dbReference>
<keyword evidence="6 11" id="KW-0798">TonB box</keyword>
<keyword evidence="9 10" id="KW-0998">Cell outer membrane</keyword>
<protein>
    <submittedName>
        <fullName evidence="14">Carboxypeptidase-like regulatory domain-containing protein</fullName>
    </submittedName>
</protein>
<evidence type="ECO:0000259" key="12">
    <source>
        <dbReference type="Pfam" id="PF00593"/>
    </source>
</evidence>
<evidence type="ECO:0000313" key="14">
    <source>
        <dbReference type="EMBL" id="MCW9713547.1"/>
    </source>
</evidence>
<keyword evidence="8" id="KW-0675">Receptor</keyword>
<evidence type="ECO:0000256" key="4">
    <source>
        <dbReference type="ARBA" id="ARBA00022692"/>
    </source>
</evidence>
<evidence type="ECO:0000256" key="9">
    <source>
        <dbReference type="ARBA" id="ARBA00023237"/>
    </source>
</evidence>
<evidence type="ECO:0000256" key="10">
    <source>
        <dbReference type="PROSITE-ProRule" id="PRU01360"/>
    </source>
</evidence>
<feature type="domain" description="TonB-dependent receptor plug" evidence="13">
    <location>
        <begin position="126"/>
        <end position="230"/>
    </location>
</feature>
<dbReference type="PROSITE" id="PS52016">
    <property type="entry name" value="TONB_DEPENDENT_REC_3"/>
    <property type="match status" value="1"/>
</dbReference>
<keyword evidence="2 10" id="KW-0813">Transport</keyword>
<dbReference type="InterPro" id="IPR000531">
    <property type="entry name" value="Beta-barrel_TonB"/>
</dbReference>
<evidence type="ECO:0000313" key="15">
    <source>
        <dbReference type="Proteomes" id="UP001207337"/>
    </source>
</evidence>
<keyword evidence="15" id="KW-1185">Reference proteome</keyword>
<comment type="similarity">
    <text evidence="10 11">Belongs to the TonB-dependent receptor family.</text>
</comment>
<evidence type="ECO:0000259" key="13">
    <source>
        <dbReference type="Pfam" id="PF07715"/>
    </source>
</evidence>
<evidence type="ECO:0000256" key="5">
    <source>
        <dbReference type="ARBA" id="ARBA00022729"/>
    </source>
</evidence>
<dbReference type="EMBL" id="JAJNDC010000003">
    <property type="protein sequence ID" value="MCW9713547.1"/>
    <property type="molecule type" value="Genomic_DNA"/>
</dbReference>
<organism evidence="14 15">
    <name type="scientific">Fodinibius salicampi</name>
    <dbReference type="NCBI Taxonomy" id="1920655"/>
    <lineage>
        <taxon>Bacteria</taxon>
        <taxon>Pseudomonadati</taxon>
        <taxon>Balneolota</taxon>
        <taxon>Balneolia</taxon>
        <taxon>Balneolales</taxon>
        <taxon>Balneolaceae</taxon>
        <taxon>Fodinibius</taxon>
    </lineage>
</organism>
<comment type="caution">
    <text evidence="14">The sequence shown here is derived from an EMBL/GenBank/DDBJ whole genome shotgun (WGS) entry which is preliminary data.</text>
</comment>
<evidence type="ECO:0000256" key="3">
    <source>
        <dbReference type="ARBA" id="ARBA00022452"/>
    </source>
</evidence>
<dbReference type="PANTHER" id="PTHR30069">
    <property type="entry name" value="TONB-DEPENDENT OUTER MEMBRANE RECEPTOR"/>
    <property type="match status" value="1"/>
</dbReference>
<dbReference type="Pfam" id="PF00593">
    <property type="entry name" value="TonB_dep_Rec_b-barrel"/>
    <property type="match status" value="1"/>
</dbReference>
<accession>A0ABT3Q0D3</accession>
<dbReference type="InterPro" id="IPR008969">
    <property type="entry name" value="CarboxyPept-like_regulatory"/>
</dbReference>
<dbReference type="Gene3D" id="2.170.130.10">
    <property type="entry name" value="TonB-dependent receptor, plug domain"/>
    <property type="match status" value="1"/>
</dbReference>
<gene>
    <name evidence="14" type="ORF">LQ318_11610</name>
</gene>
<dbReference type="SUPFAM" id="SSF49464">
    <property type="entry name" value="Carboxypeptidase regulatory domain-like"/>
    <property type="match status" value="1"/>
</dbReference>
<name>A0ABT3Q0D3_9BACT</name>
<evidence type="ECO:0000256" key="1">
    <source>
        <dbReference type="ARBA" id="ARBA00004571"/>
    </source>
</evidence>
<dbReference type="Pfam" id="PF13715">
    <property type="entry name" value="CarbopepD_reg_2"/>
    <property type="match status" value="1"/>
</dbReference>